<dbReference type="InParanoid" id="A3LTW3"/>
<keyword evidence="7" id="KW-0648">Protein biosynthesis</keyword>
<dbReference type="Gene3D" id="1.25.40.180">
    <property type="match status" value="1"/>
</dbReference>
<dbReference type="eggNOG" id="KOG0401">
    <property type="taxonomic scope" value="Eukaryota"/>
</dbReference>
<keyword evidence="3" id="KW-0963">Cytoplasm</keyword>
<evidence type="ECO:0000256" key="5">
    <source>
        <dbReference type="ARBA" id="ARBA00022553"/>
    </source>
</evidence>
<evidence type="ECO:0000259" key="9">
    <source>
        <dbReference type="SMART" id="SM00543"/>
    </source>
</evidence>
<evidence type="ECO:0000256" key="3">
    <source>
        <dbReference type="ARBA" id="ARBA00022490"/>
    </source>
</evidence>
<dbReference type="GO" id="GO:0003743">
    <property type="term" value="F:translation initiation factor activity"/>
    <property type="evidence" value="ECO:0007669"/>
    <property type="project" value="UniProtKB-KW"/>
</dbReference>
<feature type="compositionally biased region" description="Low complexity" evidence="8">
    <location>
        <begin position="356"/>
        <end position="365"/>
    </location>
</feature>
<dbReference type="AlphaFoldDB" id="A3LTW3"/>
<dbReference type="STRING" id="322104.A3LTW3"/>
<evidence type="ECO:0000313" key="11">
    <source>
        <dbReference type="Proteomes" id="UP000002258"/>
    </source>
</evidence>
<evidence type="ECO:0000256" key="8">
    <source>
        <dbReference type="SAM" id="MobiDB-lite"/>
    </source>
</evidence>
<keyword evidence="6" id="KW-0694">RNA-binding</keyword>
<dbReference type="InterPro" id="IPR016024">
    <property type="entry name" value="ARM-type_fold"/>
</dbReference>
<evidence type="ECO:0000256" key="6">
    <source>
        <dbReference type="ARBA" id="ARBA00022884"/>
    </source>
</evidence>
<dbReference type="KEGG" id="pic:PICST_17868"/>
<feature type="domain" description="MIF4G" evidence="9">
    <location>
        <begin position="76"/>
        <end position="314"/>
    </location>
</feature>
<keyword evidence="4 10" id="KW-0396">Initiation factor</keyword>
<name>A3LTW3_PICST</name>
<dbReference type="Pfam" id="PF02854">
    <property type="entry name" value="MIF4G"/>
    <property type="match status" value="1"/>
</dbReference>
<feature type="compositionally biased region" description="Basic and acidic residues" evidence="8">
    <location>
        <begin position="1"/>
        <end position="11"/>
    </location>
</feature>
<feature type="compositionally biased region" description="Basic and acidic residues" evidence="8">
    <location>
        <begin position="20"/>
        <end position="41"/>
    </location>
</feature>
<dbReference type="PANTHER" id="PTHR23253:SF9">
    <property type="entry name" value="EUKARYOTIC TRANSLATION INITIATION FACTOR 4 GAMMA 2"/>
    <property type="match status" value="1"/>
</dbReference>
<evidence type="ECO:0000256" key="2">
    <source>
        <dbReference type="ARBA" id="ARBA00005775"/>
    </source>
</evidence>
<organism evidence="10 11">
    <name type="scientific">Scheffersomyces stipitis (strain ATCC 58785 / CBS 6054 / NBRC 10063 / NRRL Y-11545)</name>
    <name type="common">Yeast</name>
    <name type="synonym">Pichia stipitis</name>
    <dbReference type="NCBI Taxonomy" id="322104"/>
    <lineage>
        <taxon>Eukaryota</taxon>
        <taxon>Fungi</taxon>
        <taxon>Dikarya</taxon>
        <taxon>Ascomycota</taxon>
        <taxon>Saccharomycotina</taxon>
        <taxon>Pichiomycetes</taxon>
        <taxon>Debaryomycetaceae</taxon>
        <taxon>Scheffersomyces</taxon>
    </lineage>
</organism>
<dbReference type="OrthoDB" id="514777at2759"/>
<accession>A3LTW3</accession>
<feature type="compositionally biased region" description="Basic and acidic residues" evidence="8">
    <location>
        <begin position="327"/>
        <end position="355"/>
    </location>
</feature>
<dbReference type="InterPro" id="IPR003890">
    <property type="entry name" value="MIF4G-like_typ-3"/>
</dbReference>
<evidence type="ECO:0000256" key="4">
    <source>
        <dbReference type="ARBA" id="ARBA00022540"/>
    </source>
</evidence>
<proteinExistence type="inferred from homology"/>
<dbReference type="GO" id="GO:0010494">
    <property type="term" value="C:cytoplasmic stress granule"/>
    <property type="evidence" value="ECO:0007669"/>
    <property type="project" value="UniProtKB-ARBA"/>
</dbReference>
<comment type="similarity">
    <text evidence="2">Belongs to the eukaryotic initiation factor 4G family.</text>
</comment>
<evidence type="ECO:0000313" key="10">
    <source>
        <dbReference type="EMBL" id="ABN66482.1"/>
    </source>
</evidence>
<feature type="region of interest" description="Disordered" evidence="8">
    <location>
        <begin position="1"/>
        <end position="65"/>
    </location>
</feature>
<dbReference type="RefSeq" id="XP_001384511.1">
    <property type="nucleotide sequence ID" value="XM_001384474.1"/>
</dbReference>
<evidence type="ECO:0000256" key="7">
    <source>
        <dbReference type="ARBA" id="ARBA00022917"/>
    </source>
</evidence>
<dbReference type="GO" id="GO:0003729">
    <property type="term" value="F:mRNA binding"/>
    <property type="evidence" value="ECO:0007669"/>
    <property type="project" value="TreeGrafter"/>
</dbReference>
<dbReference type="FunFam" id="1.25.40.180:FF:000020">
    <property type="entry name" value="Eukaryotic translation initiation factor subunit"/>
    <property type="match status" value="1"/>
</dbReference>
<feature type="region of interest" description="Disordered" evidence="8">
    <location>
        <begin position="327"/>
        <end position="365"/>
    </location>
</feature>
<evidence type="ECO:0000256" key="1">
    <source>
        <dbReference type="ARBA" id="ARBA00004496"/>
    </source>
</evidence>
<gene>
    <name evidence="10" type="primary">IF4F1</name>
    <name evidence="10" type="ORF">PICST_17868</name>
</gene>
<protein>
    <submittedName>
        <fullName evidence="10">Eukaryotic initiation factor 4F subunit p150 (EIF4F p150) (EIF-4F p150) (MRNA cap-binding protein complex subunit p150)</fullName>
    </submittedName>
</protein>
<dbReference type="EMBL" id="CP000498">
    <property type="protein sequence ID" value="ABN66482.1"/>
    <property type="molecule type" value="Genomic_DNA"/>
</dbReference>
<dbReference type="HOGENOM" id="CLU_030857_2_0_1"/>
<dbReference type="GO" id="GO:0016281">
    <property type="term" value="C:eukaryotic translation initiation factor 4F complex"/>
    <property type="evidence" value="ECO:0007669"/>
    <property type="project" value="TreeGrafter"/>
</dbReference>
<dbReference type="SMART" id="SM00543">
    <property type="entry name" value="MIF4G"/>
    <property type="match status" value="1"/>
</dbReference>
<dbReference type="SUPFAM" id="SSF48371">
    <property type="entry name" value="ARM repeat"/>
    <property type="match status" value="1"/>
</dbReference>
<keyword evidence="11" id="KW-1185">Reference proteome</keyword>
<reference evidence="10 11" key="1">
    <citation type="journal article" date="2007" name="Nat. Biotechnol.">
        <title>Genome sequence of the lignocellulose-bioconverting and xylose-fermenting yeast Pichia stipitis.</title>
        <authorList>
            <person name="Jeffries T.W."/>
            <person name="Grigoriev I.V."/>
            <person name="Grimwood J."/>
            <person name="Laplaza J.M."/>
            <person name="Aerts A."/>
            <person name="Salamov A."/>
            <person name="Schmutz J."/>
            <person name="Lindquist E."/>
            <person name="Dehal P."/>
            <person name="Shapiro H."/>
            <person name="Jin Y.S."/>
            <person name="Passoth V."/>
            <person name="Richardson P.M."/>
        </authorList>
    </citation>
    <scope>NUCLEOTIDE SEQUENCE [LARGE SCALE GENOMIC DNA]</scope>
    <source>
        <strain evidence="11">ATCC 58785 / CBS 6054 / NBRC 10063 / NRRL Y-11545</strain>
    </source>
</reference>
<feature type="non-terminal residue" evidence="10">
    <location>
        <position position="365"/>
    </location>
</feature>
<dbReference type="GeneID" id="4838515"/>
<feature type="non-terminal residue" evidence="10">
    <location>
        <position position="1"/>
    </location>
</feature>
<dbReference type="PANTHER" id="PTHR23253">
    <property type="entry name" value="EUKARYOTIC TRANSLATION INITIATION FACTOR 4 GAMMA"/>
    <property type="match status" value="1"/>
</dbReference>
<sequence>GTSGSSREKSTRKGNQSKRGGRDFRDKTEEEPPKPAEDVKPLEQSANRWVPRSRQSKKETKVAEDGTEILEPEDVERKVKSLLNKLTLEMFAQITDDMLKIAFQSKWEKDAVTLRSIVSLTFAKACDEPYWSEMYAKFCAKMCTSIPAEVVDESITINDGHPSGGDLARRILITTCQTEYEKGWVDKLPTNEDGSPLEPEMMSDEYYAMAAAKRRGLGLVKFIGHLYNLNMLNDQVIFVCLRDQCKNTVDPSEDSLENLVQLVKTVGPKLDADERKRAILKIVFDKIDEILKNVKLSSRIMFMLMDLQDLRKSKWISTKADAGPKTIEEIHRDAEIKRMEDQRASNEKKQRRINEGRSNSSRGGS</sequence>
<dbReference type="OMA" id="IMHTCIM"/>
<comment type="subcellular location">
    <subcellularLocation>
        <location evidence="1">Cytoplasm</location>
    </subcellularLocation>
</comment>
<keyword evidence="5" id="KW-0597">Phosphoprotein</keyword>
<dbReference type="Proteomes" id="UP000002258">
    <property type="component" value="Chromosome 4"/>
</dbReference>